<keyword evidence="4" id="KW-1185">Reference proteome</keyword>
<feature type="domain" description="Putative Flp pilus-assembly TadG-like N-terminal" evidence="2">
    <location>
        <begin position="17"/>
        <end position="62"/>
    </location>
</feature>
<reference evidence="3 4" key="1">
    <citation type="submission" date="2015-11" db="EMBL/GenBank/DDBJ databases">
        <title>A Two-component Flavoprotein Monooxygenase System MeaXY Responsible for para-Hydroxylation of 2-Methyl-6-ethylaniline and 2,6-Diethylaniline in Sphingobium baderi DE-13.</title>
        <authorList>
            <person name="Cheng M."/>
            <person name="Meng Q."/>
            <person name="Yang Y."/>
            <person name="Chu C."/>
            <person name="Yan X."/>
            <person name="He J."/>
            <person name="Li S."/>
        </authorList>
    </citation>
    <scope>NUCLEOTIDE SEQUENCE [LARGE SCALE GENOMIC DNA]</scope>
    <source>
        <strain evidence="3 4">DE-13</strain>
    </source>
</reference>
<organism evidence="3 4">
    <name type="scientific">Sphingobium baderi</name>
    <dbReference type="NCBI Taxonomy" id="1332080"/>
    <lineage>
        <taxon>Bacteria</taxon>
        <taxon>Pseudomonadati</taxon>
        <taxon>Pseudomonadota</taxon>
        <taxon>Alphaproteobacteria</taxon>
        <taxon>Sphingomonadales</taxon>
        <taxon>Sphingomonadaceae</taxon>
        <taxon>Sphingobium</taxon>
    </lineage>
</organism>
<accession>A0A0S3F041</accession>
<proteinExistence type="predicted"/>
<dbReference type="InterPro" id="IPR028087">
    <property type="entry name" value="Tad_N"/>
</dbReference>
<dbReference type="InterPro" id="IPR018705">
    <property type="entry name" value="DUF2134_membrane"/>
</dbReference>
<evidence type="ECO:0000313" key="4">
    <source>
        <dbReference type="Proteomes" id="UP000056968"/>
    </source>
</evidence>
<gene>
    <name evidence="3" type="ORF">ATN00_12860</name>
</gene>
<dbReference type="RefSeq" id="WP_062065233.1">
    <property type="nucleotide sequence ID" value="NZ_CP013264.1"/>
</dbReference>
<dbReference type="Pfam" id="PF13400">
    <property type="entry name" value="Tad"/>
    <property type="match status" value="1"/>
</dbReference>
<dbReference type="EMBL" id="CP013264">
    <property type="protein sequence ID" value="ALR21053.1"/>
    <property type="molecule type" value="Genomic_DNA"/>
</dbReference>
<feature type="domain" description="DUF2134" evidence="1">
    <location>
        <begin position="66"/>
        <end position="143"/>
    </location>
</feature>
<name>A0A0S3F041_9SPHN</name>
<dbReference type="OrthoDB" id="7630116at2"/>
<evidence type="ECO:0000259" key="2">
    <source>
        <dbReference type="Pfam" id="PF13400"/>
    </source>
</evidence>
<dbReference type="Proteomes" id="UP000056968">
    <property type="component" value="Chromosome"/>
</dbReference>
<dbReference type="Pfam" id="PF09977">
    <property type="entry name" value="Tad_C"/>
    <property type="match status" value="1"/>
</dbReference>
<dbReference type="KEGG" id="sbd:ATN00_12860"/>
<evidence type="ECO:0000259" key="1">
    <source>
        <dbReference type="Pfam" id="PF09977"/>
    </source>
</evidence>
<evidence type="ECO:0000313" key="3">
    <source>
        <dbReference type="EMBL" id="ALR21053.1"/>
    </source>
</evidence>
<dbReference type="STRING" id="1332080.ATN00_12860"/>
<protein>
    <submittedName>
        <fullName evidence="3">Uncharacterized protein</fullName>
    </submittedName>
</protein>
<sequence>MKSFSHRFRPFCRDQKGGVTILLAGSLLMLAGSATVAVDLGSIYLAKRQLQGIADAAALAAVSGGRPAAEQLIARSGISGISLTSVEDGQYRPDPSVPVSDRFVAGDPAGGALRLEVRRRTPLFFGRLLVGKDGVNLNARATAARKDAAAFSIGTGLASVSDGLPNMLLSSLAGTSLNLSVMDTQGLLNAKVDLLGMADALQLRLGRQDEAFAQLFDRHIPVGDIVNAVADGVTDSQTAATLRRIGNSIPGRTVRLKDIIDLGPSGSTGDATGQPTILMDAFSMLRMILNPGPGTSVPVDLQLGVPGLSSTRLKLILGSGEARSPLLSITSDRNVVLRTAQTRIYLESSVAAALAPLASVRIPLYVELASAEARLSDINCARSAPGNGVTLLVTPSIGTVALTDVDTNALTNFSTPPNLRPATLAQALGTRVTGYANIALGGVQAQPVHFSPAEISAQQTKTVHTQDLTQGLAVSLLKQAQIDVYLLGIKVGLSPLTAPIGALLGTTAPLLDGILNNVTALLGVRLGTADVRVHEMRCGIATIVA</sequence>
<dbReference type="AlphaFoldDB" id="A0A0S3F041"/>